<accession>A0AA88IAI2</accession>
<feature type="chain" id="PRO_5041702650" evidence="1">
    <location>
        <begin position="21"/>
        <end position="296"/>
    </location>
</feature>
<evidence type="ECO:0000313" key="3">
    <source>
        <dbReference type="Proteomes" id="UP001187531"/>
    </source>
</evidence>
<dbReference type="AlphaFoldDB" id="A0AA88IAI2"/>
<comment type="caution">
    <text evidence="2">The sequence shown here is derived from an EMBL/GenBank/DDBJ whole genome shotgun (WGS) entry which is preliminary data.</text>
</comment>
<name>A0AA88IAI2_ARTSF</name>
<feature type="signal peptide" evidence="1">
    <location>
        <begin position="1"/>
        <end position="20"/>
    </location>
</feature>
<reference evidence="2" key="1">
    <citation type="submission" date="2023-07" db="EMBL/GenBank/DDBJ databases">
        <title>Chromosome-level genome assembly of Artemia franciscana.</title>
        <authorList>
            <person name="Jo E."/>
        </authorList>
    </citation>
    <scope>NUCLEOTIDE SEQUENCE</scope>
    <source>
        <tissue evidence="2">Whole body</tissue>
    </source>
</reference>
<keyword evidence="3" id="KW-1185">Reference proteome</keyword>
<evidence type="ECO:0000313" key="2">
    <source>
        <dbReference type="EMBL" id="KAK2717797.1"/>
    </source>
</evidence>
<keyword evidence="1" id="KW-0732">Signal</keyword>
<evidence type="ECO:0000256" key="1">
    <source>
        <dbReference type="SAM" id="SignalP"/>
    </source>
</evidence>
<gene>
    <name evidence="2" type="ORF">QYM36_006557</name>
</gene>
<proteinExistence type="predicted"/>
<dbReference type="Proteomes" id="UP001187531">
    <property type="component" value="Unassembled WGS sequence"/>
</dbReference>
<protein>
    <submittedName>
        <fullName evidence="2">Uncharacterized protein</fullName>
    </submittedName>
</protein>
<sequence>MTRIIFILACVIGSFVCVYSVPLSESQLLPSFNDLENEIKAKITPTVFALQGVETCGGGVGYCVFGNTCADVDPEFHDDENDGHCIEVAYKVTPYAQFVCCKHIPIPFTEYNTSLTWGDQGNGTWNLPPLLDGPLDLAPTQLEEIDDSNMVTMVINGHTFIFSSETYGTINDPMELFQIFTESLDHNDDNNTVEIIRETVQHYHNTDNQKIDSVEDNTLYADSLTSEEKETVIDNDKFTFDGLPVGSFRLRRKPLKIEMPPIPMMPEFLMEEIRKERQVHLRHIHEKEETDESYEV</sequence>
<organism evidence="2 3">
    <name type="scientific">Artemia franciscana</name>
    <name type="common">Brine shrimp</name>
    <name type="synonym">Artemia sanfranciscana</name>
    <dbReference type="NCBI Taxonomy" id="6661"/>
    <lineage>
        <taxon>Eukaryota</taxon>
        <taxon>Metazoa</taxon>
        <taxon>Ecdysozoa</taxon>
        <taxon>Arthropoda</taxon>
        <taxon>Crustacea</taxon>
        <taxon>Branchiopoda</taxon>
        <taxon>Anostraca</taxon>
        <taxon>Artemiidae</taxon>
        <taxon>Artemia</taxon>
    </lineage>
</organism>
<dbReference type="EMBL" id="JAVRJZ010000010">
    <property type="protein sequence ID" value="KAK2717797.1"/>
    <property type="molecule type" value="Genomic_DNA"/>
</dbReference>